<dbReference type="EMBL" id="BGZK01000594">
    <property type="protein sequence ID" value="GBP52059.1"/>
    <property type="molecule type" value="Genomic_DNA"/>
</dbReference>
<comment type="caution">
    <text evidence="2">The sequence shown here is derived from an EMBL/GenBank/DDBJ whole genome shotgun (WGS) entry which is preliminary data.</text>
</comment>
<evidence type="ECO:0000256" key="1">
    <source>
        <dbReference type="SAM" id="MobiDB-lite"/>
    </source>
</evidence>
<sequence>MHPARGRSARPPPARDPDVQSLPADLTCSLRDGVGGLTRVRRGGRAAGGGRRIKIIPPCPAVGQTVILMSLLQSGTSC</sequence>
<keyword evidence="3" id="KW-1185">Reference proteome</keyword>
<dbReference type="AlphaFoldDB" id="A0A4C1WP11"/>
<organism evidence="2 3">
    <name type="scientific">Eumeta variegata</name>
    <name type="common">Bagworm moth</name>
    <name type="synonym">Eumeta japonica</name>
    <dbReference type="NCBI Taxonomy" id="151549"/>
    <lineage>
        <taxon>Eukaryota</taxon>
        <taxon>Metazoa</taxon>
        <taxon>Ecdysozoa</taxon>
        <taxon>Arthropoda</taxon>
        <taxon>Hexapoda</taxon>
        <taxon>Insecta</taxon>
        <taxon>Pterygota</taxon>
        <taxon>Neoptera</taxon>
        <taxon>Endopterygota</taxon>
        <taxon>Lepidoptera</taxon>
        <taxon>Glossata</taxon>
        <taxon>Ditrysia</taxon>
        <taxon>Tineoidea</taxon>
        <taxon>Psychidae</taxon>
        <taxon>Oiketicinae</taxon>
        <taxon>Eumeta</taxon>
    </lineage>
</organism>
<accession>A0A4C1WP11</accession>
<protein>
    <submittedName>
        <fullName evidence="2">Uncharacterized protein</fullName>
    </submittedName>
</protein>
<name>A0A4C1WP11_EUMVA</name>
<evidence type="ECO:0000313" key="3">
    <source>
        <dbReference type="Proteomes" id="UP000299102"/>
    </source>
</evidence>
<evidence type="ECO:0000313" key="2">
    <source>
        <dbReference type="EMBL" id="GBP52059.1"/>
    </source>
</evidence>
<dbReference type="Proteomes" id="UP000299102">
    <property type="component" value="Unassembled WGS sequence"/>
</dbReference>
<feature type="region of interest" description="Disordered" evidence="1">
    <location>
        <begin position="1"/>
        <end position="24"/>
    </location>
</feature>
<gene>
    <name evidence="2" type="ORF">EVAR_97529_1</name>
</gene>
<proteinExistence type="predicted"/>
<reference evidence="2 3" key="1">
    <citation type="journal article" date="2019" name="Commun. Biol.">
        <title>The bagworm genome reveals a unique fibroin gene that provides high tensile strength.</title>
        <authorList>
            <person name="Kono N."/>
            <person name="Nakamura H."/>
            <person name="Ohtoshi R."/>
            <person name="Tomita M."/>
            <person name="Numata K."/>
            <person name="Arakawa K."/>
        </authorList>
    </citation>
    <scope>NUCLEOTIDE SEQUENCE [LARGE SCALE GENOMIC DNA]</scope>
</reference>